<evidence type="ECO:0000313" key="1">
    <source>
        <dbReference type="EMBL" id="ONM36560.1"/>
    </source>
</evidence>
<organism evidence="1">
    <name type="scientific">Zea mays</name>
    <name type="common">Maize</name>
    <dbReference type="NCBI Taxonomy" id="4577"/>
    <lineage>
        <taxon>Eukaryota</taxon>
        <taxon>Viridiplantae</taxon>
        <taxon>Streptophyta</taxon>
        <taxon>Embryophyta</taxon>
        <taxon>Tracheophyta</taxon>
        <taxon>Spermatophyta</taxon>
        <taxon>Magnoliopsida</taxon>
        <taxon>Liliopsida</taxon>
        <taxon>Poales</taxon>
        <taxon>Poaceae</taxon>
        <taxon>PACMAD clade</taxon>
        <taxon>Panicoideae</taxon>
        <taxon>Andropogonodae</taxon>
        <taxon>Andropogoneae</taxon>
        <taxon>Tripsacinae</taxon>
        <taxon>Zea</taxon>
    </lineage>
</organism>
<reference evidence="1" key="1">
    <citation type="submission" date="2015-12" db="EMBL/GenBank/DDBJ databases">
        <title>Update maize B73 reference genome by single molecule sequencing technologies.</title>
        <authorList>
            <consortium name="Maize Genome Sequencing Project"/>
            <person name="Ware D."/>
        </authorList>
    </citation>
    <scope>NUCLEOTIDE SEQUENCE [LARGE SCALE GENOMIC DNA]</scope>
    <source>
        <tissue evidence="1">Seedling</tissue>
    </source>
</reference>
<sequence>MAKDESLRTQLYEAINRVVALGPS</sequence>
<gene>
    <name evidence="1" type="ORF">ZEAMMB73_Zm00001d042925</name>
</gene>
<dbReference type="AlphaFoldDB" id="A0A1D6N7J5"/>
<accession>A0A1D6N7J5</accession>
<proteinExistence type="predicted"/>
<dbReference type="EMBL" id="CM007649">
    <property type="protein sequence ID" value="ONM36560.1"/>
    <property type="molecule type" value="Genomic_DNA"/>
</dbReference>
<protein>
    <submittedName>
        <fullName evidence="1">Uncharacterized protein</fullName>
    </submittedName>
</protein>
<name>A0A1D6N7J5_MAIZE</name>
<dbReference type="InParanoid" id="A0A1D6N7J5"/>